<name>A0ACC1PJ48_9APHY</name>
<sequence length="118" mass="13230">MADALKEEGNKAFQAKDYDKAIECFSKALDIDPNNFVLWSNRSAAKAGKRQWQAALEDAEQCIKINPTWSKGYARKGAALHGLRRYDEAIEAYEVGLKIEDSPALRKGLKEVIDAKRT</sequence>
<accession>A0ACC1PJ48</accession>
<proteinExistence type="predicted"/>
<evidence type="ECO:0000313" key="2">
    <source>
        <dbReference type="Proteomes" id="UP001144978"/>
    </source>
</evidence>
<dbReference type="Proteomes" id="UP001144978">
    <property type="component" value="Unassembled WGS sequence"/>
</dbReference>
<keyword evidence="2" id="KW-1185">Reference proteome</keyword>
<gene>
    <name evidence="1" type="ORF">NUW54_g8020</name>
</gene>
<reference evidence="1" key="1">
    <citation type="submission" date="2022-08" db="EMBL/GenBank/DDBJ databases">
        <title>Genome Sequence of Pycnoporus sanguineus.</title>
        <authorList>
            <person name="Buettner E."/>
        </authorList>
    </citation>
    <scope>NUCLEOTIDE SEQUENCE</scope>
    <source>
        <strain evidence="1">CG-C14</strain>
    </source>
</reference>
<evidence type="ECO:0000313" key="1">
    <source>
        <dbReference type="EMBL" id="KAJ2992077.1"/>
    </source>
</evidence>
<organism evidence="1 2">
    <name type="scientific">Trametes sanguinea</name>
    <dbReference type="NCBI Taxonomy" id="158606"/>
    <lineage>
        <taxon>Eukaryota</taxon>
        <taxon>Fungi</taxon>
        <taxon>Dikarya</taxon>
        <taxon>Basidiomycota</taxon>
        <taxon>Agaricomycotina</taxon>
        <taxon>Agaricomycetes</taxon>
        <taxon>Polyporales</taxon>
        <taxon>Polyporaceae</taxon>
        <taxon>Trametes</taxon>
    </lineage>
</organism>
<comment type="caution">
    <text evidence="1">The sequence shown here is derived from an EMBL/GenBank/DDBJ whole genome shotgun (WGS) entry which is preliminary data.</text>
</comment>
<dbReference type="EMBL" id="JANSHE010002420">
    <property type="protein sequence ID" value="KAJ2992077.1"/>
    <property type="molecule type" value="Genomic_DNA"/>
</dbReference>
<protein>
    <submittedName>
        <fullName evidence="1">Uncharacterized protein</fullName>
    </submittedName>
</protein>